<evidence type="ECO:0000313" key="1">
    <source>
        <dbReference type="EMBL" id="MCE7029143.1"/>
    </source>
</evidence>
<dbReference type="InterPro" id="IPR008651">
    <property type="entry name" value="Uncharacterised_HicB"/>
</dbReference>
<protein>
    <submittedName>
        <fullName evidence="1">Type II toxin-antitoxin system HicB family antitoxin</fullName>
    </submittedName>
</protein>
<dbReference type="GO" id="GO:0006355">
    <property type="term" value="P:regulation of DNA-templated transcription"/>
    <property type="evidence" value="ECO:0007669"/>
    <property type="project" value="InterPro"/>
</dbReference>
<dbReference type="InterPro" id="IPR035069">
    <property type="entry name" value="TTHA1013/TTHA0281-like"/>
</dbReference>
<name>A0A9X1TCK2_9HYPH</name>
<evidence type="ECO:0000313" key="2">
    <source>
        <dbReference type="Proteomes" id="UP001139035"/>
    </source>
</evidence>
<reference evidence="1" key="1">
    <citation type="submission" date="2022-01" db="EMBL/GenBank/DDBJ databases">
        <title>Jiella avicenniae sp. nov., a novel endophytic bacterium isolated from bark of Avicennia marina.</title>
        <authorList>
            <person name="Tuo L."/>
        </authorList>
    </citation>
    <scope>NUCLEOTIDE SEQUENCE</scope>
    <source>
        <strain evidence="1">CBK1P-4</strain>
    </source>
</reference>
<gene>
    <name evidence="1" type="ORF">LZD57_14185</name>
</gene>
<dbReference type="EMBL" id="JAJUWU010000014">
    <property type="protein sequence ID" value="MCE7029143.1"/>
    <property type="molecule type" value="Genomic_DNA"/>
</dbReference>
<dbReference type="AlphaFoldDB" id="A0A9X1TCK2"/>
<dbReference type="InterPro" id="IPR010985">
    <property type="entry name" value="Ribbon_hlx_hlx"/>
</dbReference>
<proteinExistence type="predicted"/>
<keyword evidence="2" id="KW-1185">Reference proteome</keyword>
<accession>A0A9X1TCK2</accession>
<dbReference type="SUPFAM" id="SSF47598">
    <property type="entry name" value="Ribbon-helix-helix"/>
    <property type="match status" value="1"/>
</dbReference>
<sequence length="112" mass="12093">MNNVMEIEGQKAVVTFDPEIGMFRGEFVSLSGGADFYATSVEGLEKEGRTSLRAYLETCAENGIEPFRNFSGKFNVRIEATLHAAAVTAAKAEQKSLNEWVGEAIARAAQSG</sequence>
<dbReference type="Pfam" id="PF05534">
    <property type="entry name" value="HicB"/>
    <property type="match status" value="1"/>
</dbReference>
<dbReference type="SUPFAM" id="SSF143100">
    <property type="entry name" value="TTHA1013/TTHA0281-like"/>
    <property type="match status" value="1"/>
</dbReference>
<dbReference type="RefSeq" id="WP_233720138.1">
    <property type="nucleotide sequence ID" value="NZ_JAJUWU010000014.1"/>
</dbReference>
<organism evidence="1 2">
    <name type="scientific">Jiella avicenniae</name>
    <dbReference type="NCBI Taxonomy" id="2907202"/>
    <lineage>
        <taxon>Bacteria</taxon>
        <taxon>Pseudomonadati</taxon>
        <taxon>Pseudomonadota</taxon>
        <taxon>Alphaproteobacteria</taxon>
        <taxon>Hyphomicrobiales</taxon>
        <taxon>Aurantimonadaceae</taxon>
        <taxon>Jiella</taxon>
    </lineage>
</organism>
<comment type="caution">
    <text evidence="1">The sequence shown here is derived from an EMBL/GenBank/DDBJ whole genome shotgun (WGS) entry which is preliminary data.</text>
</comment>
<dbReference type="Proteomes" id="UP001139035">
    <property type="component" value="Unassembled WGS sequence"/>
</dbReference>